<sequence>MSAQPVHLDSEPTTGAPQRPRLTLLSSQRPMMSNVGFGVFIAVLVAVGLALVMVVTTSVAAQSRELAALRKEATELGYTAAALTTELQSISSSSSLALRAADLGMVPNPYPAFINLADGSILGEPTPVRGNEATYLRQLPPVPALQQPEPEVVAGTQDGVDLPVAPAGGNP</sequence>
<evidence type="ECO:0008006" key="5">
    <source>
        <dbReference type="Google" id="ProtNLM"/>
    </source>
</evidence>
<reference evidence="3 4" key="1">
    <citation type="submission" date="2019-07" db="EMBL/GenBank/DDBJ databases">
        <authorList>
            <person name="Zhou L.-Y."/>
        </authorList>
    </citation>
    <scope>NUCLEOTIDE SEQUENCE [LARGE SCALE GENOMIC DNA]</scope>
    <source>
        <strain evidence="3 4">YIM 101269</strain>
    </source>
</reference>
<comment type="caution">
    <text evidence="3">The sequence shown here is derived from an EMBL/GenBank/DDBJ whole genome shotgun (WGS) entry which is preliminary data.</text>
</comment>
<evidence type="ECO:0000256" key="1">
    <source>
        <dbReference type="SAM" id="MobiDB-lite"/>
    </source>
</evidence>
<gene>
    <name evidence="3" type="ORF">FOJ82_07190</name>
</gene>
<feature type="region of interest" description="Disordered" evidence="1">
    <location>
        <begin position="1"/>
        <end position="20"/>
    </location>
</feature>
<protein>
    <recommendedName>
        <fullName evidence="5">Cell division protein FtsL</fullName>
    </recommendedName>
</protein>
<organism evidence="3 4">
    <name type="scientific">Tessaracoccus rhinocerotis</name>
    <dbReference type="NCBI Taxonomy" id="1689449"/>
    <lineage>
        <taxon>Bacteria</taxon>
        <taxon>Bacillati</taxon>
        <taxon>Actinomycetota</taxon>
        <taxon>Actinomycetes</taxon>
        <taxon>Propionibacteriales</taxon>
        <taxon>Propionibacteriaceae</taxon>
        <taxon>Tessaracoccus</taxon>
    </lineage>
</organism>
<evidence type="ECO:0000313" key="4">
    <source>
        <dbReference type="Proteomes" id="UP000317638"/>
    </source>
</evidence>
<dbReference type="EMBL" id="VKKG01000002">
    <property type="protein sequence ID" value="TRY18886.1"/>
    <property type="molecule type" value="Genomic_DNA"/>
</dbReference>
<evidence type="ECO:0000256" key="2">
    <source>
        <dbReference type="SAM" id="Phobius"/>
    </source>
</evidence>
<dbReference type="Proteomes" id="UP000317638">
    <property type="component" value="Unassembled WGS sequence"/>
</dbReference>
<keyword evidence="2" id="KW-1133">Transmembrane helix</keyword>
<accession>A0A553K2G5</accession>
<dbReference type="RefSeq" id="WP_143937778.1">
    <property type="nucleotide sequence ID" value="NZ_VKKG01000002.1"/>
</dbReference>
<keyword evidence="4" id="KW-1185">Reference proteome</keyword>
<keyword evidence="2" id="KW-0472">Membrane</keyword>
<feature type="region of interest" description="Disordered" evidence="1">
    <location>
        <begin position="148"/>
        <end position="171"/>
    </location>
</feature>
<evidence type="ECO:0000313" key="3">
    <source>
        <dbReference type="EMBL" id="TRY18886.1"/>
    </source>
</evidence>
<keyword evidence="2" id="KW-0812">Transmembrane</keyword>
<proteinExistence type="predicted"/>
<dbReference type="AlphaFoldDB" id="A0A553K2G5"/>
<feature type="transmembrane region" description="Helical" evidence="2">
    <location>
        <begin position="35"/>
        <end position="61"/>
    </location>
</feature>
<name>A0A553K2G5_9ACTN</name>
<dbReference type="OrthoDB" id="4792842at2"/>